<feature type="transmembrane region" description="Helical" evidence="11">
    <location>
        <begin position="360"/>
        <end position="380"/>
    </location>
</feature>
<accession>A0A0D6P4B4</accession>
<proteinExistence type="inferred from homology"/>
<dbReference type="GO" id="GO:0008324">
    <property type="term" value="F:monoatomic cation transmembrane transporter activity"/>
    <property type="evidence" value="ECO:0007669"/>
    <property type="project" value="InterPro"/>
</dbReference>
<dbReference type="SUPFAM" id="SSF51735">
    <property type="entry name" value="NAD(P)-binding Rossmann-fold domains"/>
    <property type="match status" value="1"/>
</dbReference>
<feature type="transmembrane region" description="Helical" evidence="11">
    <location>
        <begin position="120"/>
        <end position="140"/>
    </location>
</feature>
<dbReference type="Gene3D" id="1.20.1530.20">
    <property type="match status" value="1"/>
</dbReference>
<dbReference type="PANTHER" id="PTHR46157:SF4">
    <property type="entry name" value="K(+) EFFLUX ANTIPORTER 3, CHLOROPLASTIC"/>
    <property type="match status" value="1"/>
</dbReference>
<keyword evidence="9" id="KW-0406">Ion transport</keyword>
<feature type="transmembrane region" description="Helical" evidence="11">
    <location>
        <begin position="218"/>
        <end position="236"/>
    </location>
</feature>
<dbReference type="Pfam" id="PF00999">
    <property type="entry name" value="Na_H_Exchanger"/>
    <property type="match status" value="1"/>
</dbReference>
<dbReference type="Proteomes" id="UP000032680">
    <property type="component" value="Unassembled WGS sequence"/>
</dbReference>
<keyword evidence="6 11" id="KW-0812">Transmembrane</keyword>
<feature type="transmembrane region" description="Helical" evidence="11">
    <location>
        <begin position="330"/>
        <end position="354"/>
    </location>
</feature>
<dbReference type="PROSITE" id="PS51201">
    <property type="entry name" value="RCK_N"/>
    <property type="match status" value="1"/>
</dbReference>
<dbReference type="NCBIfam" id="TIGR00932">
    <property type="entry name" value="2a37"/>
    <property type="match status" value="1"/>
</dbReference>
<dbReference type="FunFam" id="3.40.50.720:FF:000036">
    <property type="entry name" value="Glutathione-regulated potassium-efflux system protein KefB"/>
    <property type="match status" value="1"/>
</dbReference>
<dbReference type="GO" id="GO:0012505">
    <property type="term" value="C:endomembrane system"/>
    <property type="evidence" value="ECO:0007669"/>
    <property type="project" value="UniProtKB-SubCell"/>
</dbReference>
<reference evidence="13 14" key="1">
    <citation type="submission" date="2012-11" db="EMBL/GenBank/DDBJ databases">
        <title>Whole genome sequence of Acidisphaera rubrifaciens HS-AP3.</title>
        <authorList>
            <person name="Azuma Y."/>
            <person name="Higashiura N."/>
            <person name="Hirakawa H."/>
            <person name="Matsushita K."/>
        </authorList>
    </citation>
    <scope>NUCLEOTIDE SEQUENCE [LARGE SCALE GENOMIC DNA]</scope>
    <source>
        <strain evidence="13 14">HS-AP3</strain>
    </source>
</reference>
<keyword evidence="3" id="KW-0813">Transport</keyword>
<evidence type="ECO:0000313" key="13">
    <source>
        <dbReference type="EMBL" id="GAN76166.1"/>
    </source>
</evidence>
<keyword evidence="8 11" id="KW-1133">Transmembrane helix</keyword>
<evidence type="ECO:0000256" key="10">
    <source>
        <dbReference type="ARBA" id="ARBA00023136"/>
    </source>
</evidence>
<dbReference type="InterPro" id="IPR038770">
    <property type="entry name" value="Na+/solute_symporter_sf"/>
</dbReference>
<gene>
    <name evidence="13" type="ORF">Asru_0067_04</name>
</gene>
<dbReference type="GO" id="GO:0006813">
    <property type="term" value="P:potassium ion transport"/>
    <property type="evidence" value="ECO:0007669"/>
    <property type="project" value="UniProtKB-KW"/>
</dbReference>
<evidence type="ECO:0000313" key="14">
    <source>
        <dbReference type="Proteomes" id="UP000032680"/>
    </source>
</evidence>
<comment type="subcellular location">
    <subcellularLocation>
        <location evidence="1">Endomembrane system</location>
        <topology evidence="1">Multi-pass membrane protein</topology>
    </subcellularLocation>
</comment>
<evidence type="ECO:0000256" key="2">
    <source>
        <dbReference type="ARBA" id="ARBA00005551"/>
    </source>
</evidence>
<dbReference type="InterPro" id="IPR003148">
    <property type="entry name" value="RCK_N"/>
</dbReference>
<dbReference type="Gene3D" id="3.40.50.720">
    <property type="entry name" value="NAD(P)-binding Rossmann-like Domain"/>
    <property type="match status" value="1"/>
</dbReference>
<evidence type="ECO:0000256" key="4">
    <source>
        <dbReference type="ARBA" id="ARBA00022449"/>
    </source>
</evidence>
<evidence type="ECO:0000256" key="6">
    <source>
        <dbReference type="ARBA" id="ARBA00022692"/>
    </source>
</evidence>
<feature type="domain" description="RCK N-terminal" evidence="12">
    <location>
        <begin position="406"/>
        <end position="522"/>
    </location>
</feature>
<feature type="transmembrane region" description="Helical" evidence="11">
    <location>
        <begin position="60"/>
        <end position="79"/>
    </location>
</feature>
<name>A0A0D6P4B4_9PROT</name>
<evidence type="ECO:0000256" key="9">
    <source>
        <dbReference type="ARBA" id="ARBA00023065"/>
    </source>
</evidence>
<comment type="similarity">
    <text evidence="2">Belongs to the monovalent cation:proton antiporter 2 (CPA2) transporter (TC 2.A.37) family.</text>
</comment>
<feature type="transmembrane region" description="Helical" evidence="11">
    <location>
        <begin position="188"/>
        <end position="206"/>
    </location>
</feature>
<feature type="transmembrane region" description="Helical" evidence="11">
    <location>
        <begin position="299"/>
        <end position="318"/>
    </location>
</feature>
<evidence type="ECO:0000256" key="7">
    <source>
        <dbReference type="ARBA" id="ARBA00022958"/>
    </source>
</evidence>
<dbReference type="GO" id="GO:1902600">
    <property type="term" value="P:proton transmembrane transport"/>
    <property type="evidence" value="ECO:0007669"/>
    <property type="project" value="InterPro"/>
</dbReference>
<evidence type="ECO:0000256" key="5">
    <source>
        <dbReference type="ARBA" id="ARBA00022538"/>
    </source>
</evidence>
<evidence type="ECO:0000259" key="12">
    <source>
        <dbReference type="PROSITE" id="PS51201"/>
    </source>
</evidence>
<dbReference type="Pfam" id="PF02254">
    <property type="entry name" value="TrkA_N"/>
    <property type="match status" value="1"/>
</dbReference>
<keyword evidence="10 11" id="KW-0472">Membrane</keyword>
<evidence type="ECO:0000256" key="3">
    <source>
        <dbReference type="ARBA" id="ARBA00022448"/>
    </source>
</evidence>
<dbReference type="PANTHER" id="PTHR46157">
    <property type="entry name" value="K(+) EFFLUX ANTIPORTER 3, CHLOROPLASTIC"/>
    <property type="match status" value="1"/>
</dbReference>
<evidence type="ECO:0000256" key="11">
    <source>
        <dbReference type="SAM" id="Phobius"/>
    </source>
</evidence>
<dbReference type="GO" id="GO:0005886">
    <property type="term" value="C:plasma membrane"/>
    <property type="evidence" value="ECO:0007669"/>
    <property type="project" value="TreeGrafter"/>
</dbReference>
<evidence type="ECO:0000256" key="1">
    <source>
        <dbReference type="ARBA" id="ARBA00004127"/>
    </source>
</evidence>
<organism evidence="13 14">
    <name type="scientific">Acidisphaera rubrifaciens HS-AP3</name>
    <dbReference type="NCBI Taxonomy" id="1231350"/>
    <lineage>
        <taxon>Bacteria</taxon>
        <taxon>Pseudomonadati</taxon>
        <taxon>Pseudomonadota</taxon>
        <taxon>Alphaproteobacteria</taxon>
        <taxon>Acetobacterales</taxon>
        <taxon>Acetobacteraceae</taxon>
        <taxon>Acidisphaera</taxon>
    </lineage>
</organism>
<protein>
    <submittedName>
        <fullName evidence="13">Sodium/hydrogen exchanger/glutathione-regulated potassium-efflux system protein KefB</fullName>
    </submittedName>
</protein>
<dbReference type="InterPro" id="IPR004771">
    <property type="entry name" value="K/H_exchanger"/>
</dbReference>
<comment type="caution">
    <text evidence="13">The sequence shown here is derived from an EMBL/GenBank/DDBJ whole genome shotgun (WGS) entry which is preliminary data.</text>
</comment>
<sequence length="608" mass="65105">MPQASENPDMLTTLVALLAAVAVAVPISRRLGFGSVLGYLVAGVAIGPQGLGAVLDTGRVQAISEFGVVMLLFLIGLEVRPQRLWVMRRAIFGLGSAQVVLSAAVLGAFAWIAGAEVDSAAVLGAGFALSSTAIVLPMLGERGLLKTTAGRDVFAVLLFQDLAFIPFVAVLPLLAQESLPDHVPWHDVGRAVLTVALILLIGRVVVPRAFRLIGGARTPEVFTAMALLIVLGTGLLAHEAGLSMSLGAFIAGVLLSDNEYRHELQADIEPFEGLLLGFFFMSVGMQTDLRLAAHNPGTLAAGVVMLLLAKTGIAYAIGRVGGQRPRDAMRFALALPQGSEFSFVLFAAAVPVGALTDDQATFATLVAAVSMAATPLLFAASEKLLMPRLAGRTKAPPPPLPVLQGTSPVLICGFGRVGQVAGRILRMSGIGFAALDRDPTEVEVARRFGSRVFYGDPTRPEVLRAAGAGEARVLIVALDDIEATLRIVEIARRQFPHLFVLARARNRRHAHLLMDRGVDGFVRDTFYSTLKLTEMALRELGMTEAEASRTTELFRQHDEQQLRDTHGFYTDEQQLRQSAQQAAEELAALFEADERTPSRLRADMVTDR</sequence>
<dbReference type="InterPro" id="IPR036291">
    <property type="entry name" value="NAD(P)-bd_dom_sf"/>
</dbReference>
<feature type="transmembrane region" description="Helical" evidence="11">
    <location>
        <begin position="152"/>
        <end position="176"/>
    </location>
</feature>
<feature type="transmembrane region" description="Helical" evidence="11">
    <location>
        <begin position="91"/>
        <end position="114"/>
    </location>
</feature>
<dbReference type="AlphaFoldDB" id="A0A0D6P4B4"/>
<dbReference type="InterPro" id="IPR006153">
    <property type="entry name" value="Cation/H_exchanger_TM"/>
</dbReference>
<keyword evidence="14" id="KW-1185">Reference proteome</keyword>
<dbReference type="GO" id="GO:0015297">
    <property type="term" value="F:antiporter activity"/>
    <property type="evidence" value="ECO:0007669"/>
    <property type="project" value="UniProtKB-KW"/>
</dbReference>
<keyword evidence="4" id="KW-0050">Antiport</keyword>
<keyword evidence="7" id="KW-0630">Potassium</keyword>
<dbReference type="EMBL" id="BANB01000067">
    <property type="protein sequence ID" value="GAN76166.1"/>
    <property type="molecule type" value="Genomic_DNA"/>
</dbReference>
<keyword evidence="5" id="KW-0633">Potassium transport</keyword>
<evidence type="ECO:0000256" key="8">
    <source>
        <dbReference type="ARBA" id="ARBA00022989"/>
    </source>
</evidence>